<protein>
    <submittedName>
        <fullName evidence="1">Fimbrial protein</fullName>
    </submittedName>
</protein>
<sequence>MAAVDDETEKPLDPALERVRRRMVRMLLVTMGVTFLGLMAVVAALVYRMADRSAPQPVAVSEAATVSLGPGRSVSDVALDGDGERALLRLAGPDGEELLLIDLASGTPIGRVRLVP</sequence>
<dbReference type="Proteomes" id="UP001163223">
    <property type="component" value="Chromosome"/>
</dbReference>
<reference evidence="1" key="1">
    <citation type="submission" date="2022-11" db="EMBL/GenBank/DDBJ databases">
        <title>beta-Carotene-producing bacterium, Jeongeuplla avenae sp. nov., alleviates the salt stress of Arabidopsis seedlings.</title>
        <authorList>
            <person name="Jiang L."/>
            <person name="Lee J."/>
        </authorList>
    </citation>
    <scope>NUCLEOTIDE SEQUENCE</scope>
    <source>
        <strain evidence="1">DY_R2A_6</strain>
    </source>
</reference>
<accession>A0ACD4NJU6</accession>
<name>A0ACD4NJU6_9HYPH</name>
<keyword evidence="2" id="KW-1185">Reference proteome</keyword>
<evidence type="ECO:0000313" key="1">
    <source>
        <dbReference type="EMBL" id="WAJ27056.1"/>
    </source>
</evidence>
<dbReference type="EMBL" id="CP113520">
    <property type="protein sequence ID" value="WAJ27056.1"/>
    <property type="molecule type" value="Genomic_DNA"/>
</dbReference>
<proteinExistence type="predicted"/>
<gene>
    <name evidence="1" type="ORF">OXU80_19650</name>
</gene>
<evidence type="ECO:0000313" key="2">
    <source>
        <dbReference type="Proteomes" id="UP001163223"/>
    </source>
</evidence>
<organism evidence="1 2">
    <name type="scientific">Antarcticirhabdus aurantiaca</name>
    <dbReference type="NCBI Taxonomy" id="2606717"/>
    <lineage>
        <taxon>Bacteria</taxon>
        <taxon>Pseudomonadati</taxon>
        <taxon>Pseudomonadota</taxon>
        <taxon>Alphaproteobacteria</taxon>
        <taxon>Hyphomicrobiales</taxon>
        <taxon>Aurantimonadaceae</taxon>
        <taxon>Antarcticirhabdus</taxon>
    </lineage>
</organism>